<gene>
    <name evidence="9" type="ORF">SAMN02745220_00067</name>
</gene>
<dbReference type="SFLD" id="SFLDS00029">
    <property type="entry name" value="Radical_SAM"/>
    <property type="match status" value="1"/>
</dbReference>
<dbReference type="Gene3D" id="3.30.70.20">
    <property type="match status" value="1"/>
</dbReference>
<dbReference type="CDD" id="cd01335">
    <property type="entry name" value="Radical_SAM"/>
    <property type="match status" value="1"/>
</dbReference>
<sequence>MRQSNPLLFAIKRYALHDGPNIRTTVFFKGCPLSCFWCHNPEGIRAETEVVTISDRCIGCRECIHGCPKDALTVDRQGLHRDLERCTTCLECVEICPALAHEAVGYYSGIDEVMREIEKDLAFYDKSGGGVTFSGGEPLQQAEHLLELLKRCGELGIHRAVDTSGLAPTATLLDVARHTEMFLYDLKHMDSHSHQGYTGVPNELILANLQALAQSGAAFRIRIPLLAGINDSDENIAATARFAMGLAGLSGIDILPYHHFASAKYTKLKTGYRGERNHCPTKEDISRVRKILEQFGHQVTIGG</sequence>
<feature type="domain" description="4Fe-4S ferredoxin-type" evidence="7">
    <location>
        <begin position="82"/>
        <end position="106"/>
    </location>
</feature>
<evidence type="ECO:0000313" key="10">
    <source>
        <dbReference type="Proteomes" id="UP000184603"/>
    </source>
</evidence>
<keyword evidence="2" id="KW-0004">4Fe-4S</keyword>
<dbReference type="NCBIfam" id="TIGR02494">
    <property type="entry name" value="PFLE_PFLC"/>
    <property type="match status" value="1"/>
</dbReference>
<dbReference type="InterPro" id="IPR034457">
    <property type="entry name" value="Organic_radical-activating"/>
</dbReference>
<evidence type="ECO:0000256" key="2">
    <source>
        <dbReference type="ARBA" id="ARBA00022485"/>
    </source>
</evidence>
<dbReference type="EMBL" id="FRFE01000001">
    <property type="protein sequence ID" value="SHO42639.1"/>
    <property type="molecule type" value="Genomic_DNA"/>
</dbReference>
<dbReference type="GO" id="GO:0016829">
    <property type="term" value="F:lyase activity"/>
    <property type="evidence" value="ECO:0007669"/>
    <property type="project" value="UniProtKB-KW"/>
</dbReference>
<evidence type="ECO:0000256" key="6">
    <source>
        <dbReference type="ARBA" id="ARBA00023014"/>
    </source>
</evidence>
<reference evidence="9 10" key="1">
    <citation type="submission" date="2016-12" db="EMBL/GenBank/DDBJ databases">
        <authorList>
            <person name="Song W.-J."/>
            <person name="Kurnit D.M."/>
        </authorList>
    </citation>
    <scope>NUCLEOTIDE SEQUENCE [LARGE SCALE GENOMIC DNA]</scope>
    <source>
        <strain evidence="9 10">DSM 18488</strain>
    </source>
</reference>
<dbReference type="AlphaFoldDB" id="A0A1M7XVJ1"/>
<dbReference type="InterPro" id="IPR040074">
    <property type="entry name" value="BssD/PflA/YjjW"/>
</dbReference>
<evidence type="ECO:0000259" key="7">
    <source>
        <dbReference type="PROSITE" id="PS51379"/>
    </source>
</evidence>
<accession>A0A1M7XVJ1</accession>
<dbReference type="Pfam" id="PF13237">
    <property type="entry name" value="Fer4_10"/>
    <property type="match status" value="1"/>
</dbReference>
<dbReference type="GO" id="GO:0016491">
    <property type="term" value="F:oxidoreductase activity"/>
    <property type="evidence" value="ECO:0007669"/>
    <property type="project" value="InterPro"/>
</dbReference>
<dbReference type="SUPFAM" id="SSF54862">
    <property type="entry name" value="4Fe-4S ferredoxins"/>
    <property type="match status" value="1"/>
</dbReference>
<dbReference type="STRING" id="1121416.SAMN02745220_00067"/>
<evidence type="ECO:0000313" key="9">
    <source>
        <dbReference type="EMBL" id="SHO42639.1"/>
    </source>
</evidence>
<keyword evidence="3" id="KW-0949">S-adenosyl-L-methionine</keyword>
<dbReference type="OrthoDB" id="9782387at2"/>
<dbReference type="Gene3D" id="3.20.20.70">
    <property type="entry name" value="Aldolase class I"/>
    <property type="match status" value="1"/>
</dbReference>
<keyword evidence="5" id="KW-0408">Iron</keyword>
<dbReference type="InterPro" id="IPR007197">
    <property type="entry name" value="rSAM"/>
</dbReference>
<keyword evidence="4" id="KW-0479">Metal-binding</keyword>
<feature type="domain" description="Radical SAM core" evidence="8">
    <location>
        <begin position="17"/>
        <end position="303"/>
    </location>
</feature>
<dbReference type="InterPro" id="IPR017896">
    <property type="entry name" value="4Fe4S_Fe-S-bd"/>
</dbReference>
<dbReference type="PIRSF" id="PIRSF000371">
    <property type="entry name" value="PFL_act_enz"/>
    <property type="match status" value="1"/>
</dbReference>
<dbReference type="PROSITE" id="PS51918">
    <property type="entry name" value="RADICAL_SAM"/>
    <property type="match status" value="1"/>
</dbReference>
<dbReference type="RefSeq" id="WP_073611451.1">
    <property type="nucleotide sequence ID" value="NZ_FRFE01000001.1"/>
</dbReference>
<dbReference type="Proteomes" id="UP000184603">
    <property type="component" value="Unassembled WGS sequence"/>
</dbReference>
<dbReference type="SUPFAM" id="SSF102114">
    <property type="entry name" value="Radical SAM enzymes"/>
    <property type="match status" value="1"/>
</dbReference>
<evidence type="ECO:0000256" key="4">
    <source>
        <dbReference type="ARBA" id="ARBA00022723"/>
    </source>
</evidence>
<dbReference type="InterPro" id="IPR017900">
    <property type="entry name" value="4Fe4S_Fe_S_CS"/>
</dbReference>
<evidence type="ECO:0000259" key="8">
    <source>
        <dbReference type="PROSITE" id="PS51918"/>
    </source>
</evidence>
<proteinExistence type="predicted"/>
<dbReference type="InterPro" id="IPR013785">
    <property type="entry name" value="Aldolase_TIM"/>
</dbReference>
<dbReference type="InterPro" id="IPR058240">
    <property type="entry name" value="rSAM_sf"/>
</dbReference>
<dbReference type="PANTHER" id="PTHR30352:SF4">
    <property type="entry name" value="PYRUVATE FORMATE-LYASE 2-ACTIVATING ENZYME"/>
    <property type="match status" value="1"/>
</dbReference>
<name>A0A1M7XVJ1_9BACT</name>
<evidence type="ECO:0000256" key="1">
    <source>
        <dbReference type="ARBA" id="ARBA00001966"/>
    </source>
</evidence>
<protein>
    <submittedName>
        <fullName evidence="9">Pyruvate formate lyase activating enzyme</fullName>
    </submittedName>
</protein>
<dbReference type="PANTHER" id="PTHR30352">
    <property type="entry name" value="PYRUVATE FORMATE-LYASE-ACTIVATING ENZYME"/>
    <property type="match status" value="1"/>
</dbReference>
<dbReference type="GO" id="GO:0046872">
    <property type="term" value="F:metal ion binding"/>
    <property type="evidence" value="ECO:0007669"/>
    <property type="project" value="UniProtKB-KW"/>
</dbReference>
<dbReference type="InterPro" id="IPR012839">
    <property type="entry name" value="Organic_radical_activase"/>
</dbReference>
<keyword evidence="9" id="KW-0456">Lyase</keyword>
<dbReference type="SFLD" id="SFLDG01118">
    <property type="entry name" value="activating_enzymes__group_2"/>
    <property type="match status" value="1"/>
</dbReference>
<keyword evidence="6" id="KW-0411">Iron-sulfur</keyword>
<dbReference type="PROSITE" id="PS00198">
    <property type="entry name" value="4FE4S_FER_1"/>
    <property type="match status" value="2"/>
</dbReference>
<keyword evidence="10" id="KW-1185">Reference proteome</keyword>
<dbReference type="GO" id="GO:0051539">
    <property type="term" value="F:4 iron, 4 sulfur cluster binding"/>
    <property type="evidence" value="ECO:0007669"/>
    <property type="project" value="UniProtKB-KW"/>
</dbReference>
<dbReference type="PROSITE" id="PS51379">
    <property type="entry name" value="4FE4S_FER_2"/>
    <property type="match status" value="2"/>
</dbReference>
<dbReference type="SFLD" id="SFLDG01066">
    <property type="entry name" value="organic_radical-activating_enz"/>
    <property type="match status" value="1"/>
</dbReference>
<comment type="cofactor">
    <cofactor evidence="1">
        <name>[4Fe-4S] cluster</name>
        <dbReference type="ChEBI" id="CHEBI:49883"/>
    </cofactor>
</comment>
<organism evidence="9 10">
    <name type="scientific">Desulfopila aestuarii DSM 18488</name>
    <dbReference type="NCBI Taxonomy" id="1121416"/>
    <lineage>
        <taxon>Bacteria</taxon>
        <taxon>Pseudomonadati</taxon>
        <taxon>Thermodesulfobacteriota</taxon>
        <taxon>Desulfobulbia</taxon>
        <taxon>Desulfobulbales</taxon>
        <taxon>Desulfocapsaceae</taxon>
        <taxon>Desulfopila</taxon>
    </lineage>
</organism>
<evidence type="ECO:0000256" key="5">
    <source>
        <dbReference type="ARBA" id="ARBA00023004"/>
    </source>
</evidence>
<keyword evidence="9" id="KW-0670">Pyruvate</keyword>
<evidence type="ECO:0000256" key="3">
    <source>
        <dbReference type="ARBA" id="ARBA00022691"/>
    </source>
</evidence>
<feature type="domain" description="4Fe-4S ferredoxin-type" evidence="7">
    <location>
        <begin position="48"/>
        <end position="77"/>
    </location>
</feature>